<feature type="transmembrane region" description="Helical" evidence="3">
    <location>
        <begin position="123"/>
        <end position="140"/>
    </location>
</feature>
<feature type="transmembrane region" description="Helical" evidence="3">
    <location>
        <begin position="445"/>
        <end position="466"/>
    </location>
</feature>
<feature type="compositionally biased region" description="Basic and acidic residues" evidence="2">
    <location>
        <begin position="474"/>
        <end position="488"/>
    </location>
</feature>
<name>D3BIR1_HETP5</name>
<comment type="subcellular location">
    <subcellularLocation>
        <location evidence="1">Membrane</location>
        <topology evidence="1">Multi-pass membrane protein</topology>
    </subcellularLocation>
</comment>
<dbReference type="InterPro" id="IPR020846">
    <property type="entry name" value="MFS_dom"/>
</dbReference>
<feature type="transmembrane region" description="Helical" evidence="3">
    <location>
        <begin position="221"/>
        <end position="244"/>
    </location>
</feature>
<dbReference type="RefSeq" id="XP_020430809.1">
    <property type="nucleotide sequence ID" value="XM_020578970.1"/>
</dbReference>
<keyword evidence="6" id="KW-1185">Reference proteome</keyword>
<dbReference type="Pfam" id="PF07690">
    <property type="entry name" value="MFS_1"/>
    <property type="match status" value="1"/>
</dbReference>
<reference evidence="5 6" key="1">
    <citation type="journal article" date="2011" name="Genome Res.">
        <title>Phylogeny-wide analysis of social amoeba genomes highlights ancient origins for complex intercellular communication.</title>
        <authorList>
            <person name="Heidel A.J."/>
            <person name="Lawal H.M."/>
            <person name="Felder M."/>
            <person name="Schilde C."/>
            <person name="Helps N.R."/>
            <person name="Tunggal B."/>
            <person name="Rivero F."/>
            <person name="John U."/>
            <person name="Schleicher M."/>
            <person name="Eichinger L."/>
            <person name="Platzer M."/>
            <person name="Noegel A.A."/>
            <person name="Schaap P."/>
            <person name="Gloeckner G."/>
        </authorList>
    </citation>
    <scope>NUCLEOTIDE SEQUENCE [LARGE SCALE GENOMIC DNA]</scope>
    <source>
        <strain evidence="6">ATCC 26659 / Pp 5 / PN500</strain>
    </source>
</reference>
<feature type="transmembrane region" description="Helical" evidence="3">
    <location>
        <begin position="62"/>
        <end position="81"/>
    </location>
</feature>
<dbReference type="InParanoid" id="D3BIR1"/>
<dbReference type="GeneID" id="31363626"/>
<feature type="transmembrane region" description="Helical" evidence="3">
    <location>
        <begin position="311"/>
        <end position="333"/>
    </location>
</feature>
<dbReference type="InterPro" id="IPR036259">
    <property type="entry name" value="MFS_trans_sf"/>
</dbReference>
<dbReference type="GO" id="GO:0016020">
    <property type="term" value="C:membrane"/>
    <property type="evidence" value="ECO:0007669"/>
    <property type="project" value="UniProtKB-SubCell"/>
</dbReference>
<evidence type="ECO:0000256" key="3">
    <source>
        <dbReference type="SAM" id="Phobius"/>
    </source>
</evidence>
<accession>D3BIR1</accession>
<evidence type="ECO:0000256" key="2">
    <source>
        <dbReference type="SAM" id="MobiDB-lite"/>
    </source>
</evidence>
<evidence type="ECO:0000256" key="1">
    <source>
        <dbReference type="ARBA" id="ARBA00004141"/>
    </source>
</evidence>
<keyword evidence="3" id="KW-0472">Membrane</keyword>
<feature type="domain" description="Major facilitator superfamily (MFS) profile" evidence="4">
    <location>
        <begin position="45"/>
        <end position="471"/>
    </location>
</feature>
<dbReference type="Proteomes" id="UP000001396">
    <property type="component" value="Unassembled WGS sequence"/>
</dbReference>
<protein>
    <recommendedName>
        <fullName evidence="4">Major facilitator superfamily (MFS) profile domain-containing protein</fullName>
    </recommendedName>
</protein>
<keyword evidence="3" id="KW-0812">Transmembrane</keyword>
<dbReference type="PROSITE" id="PS50850">
    <property type="entry name" value="MFS"/>
    <property type="match status" value="1"/>
</dbReference>
<feature type="transmembrane region" description="Helical" evidence="3">
    <location>
        <begin position="340"/>
        <end position="359"/>
    </location>
</feature>
<comment type="caution">
    <text evidence="5">The sequence shown here is derived from an EMBL/GenBank/DDBJ whole genome shotgun (WGS) entry which is preliminary data.</text>
</comment>
<feature type="region of interest" description="Disordered" evidence="2">
    <location>
        <begin position="1"/>
        <end position="21"/>
    </location>
</feature>
<proteinExistence type="predicted"/>
<feature type="compositionally biased region" description="Polar residues" evidence="2">
    <location>
        <begin position="489"/>
        <end position="501"/>
    </location>
</feature>
<feature type="transmembrane region" description="Helical" evidence="3">
    <location>
        <begin position="87"/>
        <end position="111"/>
    </location>
</feature>
<feature type="transmembrane region" description="Helical" evidence="3">
    <location>
        <begin position="274"/>
        <end position="299"/>
    </location>
</feature>
<dbReference type="PANTHER" id="PTHR23528:SF2">
    <property type="entry name" value="MAJOR FACILITATOR SUPERFAMILY (MFS) PROFILE DOMAIN-CONTAINING PROTEIN"/>
    <property type="match status" value="1"/>
</dbReference>
<sequence>METPESTLSDHSQMKHSEVSSESSSVAGKNYWLSKQLYSSYCIILTILYFSQHHSWFFGNSVITSAITGSIWPFQIFALVGAKDKEFYSGIIPIAGTLLNLIMLVLVGYLSDVLKTRFGRRRPFILVGSIIMIVFLMAMAPFKDQSYSVASYIGYNIAYNFGQGMAAGAFSGIIPDIVPPEKVGIASGWLGVTWSLGSLVGVLISGRALNDYAAHPENTQFVTVNGIICGIFAFSSIIAVVFLWEDTQDSFEFKGTVMGFFKSLHLPVKTYYNFYWVLLARFFNCMGVSTIVGYLYYFVLNILGRANTMDYSLVYSVMIVFSIPSSIAGGYLADYFDTKKMVYVAALIQSVAISLYILITHHPSWAGMLVLVALFGVGYGFYQCVDWALALRVLPQKHIGKDMGVWHIAFNLPSVIAPPVVSAIFRIRQTDYNYTSLDAYYRDCYSIVFGIAAIYFLLATVLIYPLEVHKPEQKRKDEESVHHKDTKMTEFNNESATIETN</sequence>
<dbReference type="Gene3D" id="1.20.1250.20">
    <property type="entry name" value="MFS general substrate transporter like domains"/>
    <property type="match status" value="2"/>
</dbReference>
<dbReference type="SUPFAM" id="SSF103473">
    <property type="entry name" value="MFS general substrate transporter"/>
    <property type="match status" value="1"/>
</dbReference>
<dbReference type="GO" id="GO:0022857">
    <property type="term" value="F:transmembrane transporter activity"/>
    <property type="evidence" value="ECO:0007669"/>
    <property type="project" value="InterPro"/>
</dbReference>
<keyword evidence="3" id="KW-1133">Transmembrane helix</keyword>
<evidence type="ECO:0000313" key="5">
    <source>
        <dbReference type="EMBL" id="EFA78685.1"/>
    </source>
</evidence>
<gene>
    <name evidence="5" type="ORF">PPL_08146</name>
</gene>
<feature type="compositionally biased region" description="Polar residues" evidence="2">
    <location>
        <begin position="1"/>
        <end position="11"/>
    </location>
</feature>
<feature type="transmembrane region" description="Helical" evidence="3">
    <location>
        <begin position="365"/>
        <end position="382"/>
    </location>
</feature>
<evidence type="ECO:0000313" key="6">
    <source>
        <dbReference type="Proteomes" id="UP000001396"/>
    </source>
</evidence>
<dbReference type="OMA" id="WAWLTRF"/>
<feature type="transmembrane region" description="Helical" evidence="3">
    <location>
        <begin position="186"/>
        <end position="209"/>
    </location>
</feature>
<dbReference type="InterPro" id="IPR011701">
    <property type="entry name" value="MFS"/>
</dbReference>
<organism evidence="5 6">
    <name type="scientific">Heterostelium pallidum (strain ATCC 26659 / Pp 5 / PN500)</name>
    <name type="common">Cellular slime mold</name>
    <name type="synonym">Polysphondylium pallidum</name>
    <dbReference type="NCBI Taxonomy" id="670386"/>
    <lineage>
        <taxon>Eukaryota</taxon>
        <taxon>Amoebozoa</taxon>
        <taxon>Evosea</taxon>
        <taxon>Eumycetozoa</taxon>
        <taxon>Dictyostelia</taxon>
        <taxon>Acytosteliales</taxon>
        <taxon>Acytosteliaceae</taxon>
        <taxon>Heterostelium</taxon>
    </lineage>
</organism>
<dbReference type="PANTHER" id="PTHR23528">
    <property type="match status" value="1"/>
</dbReference>
<feature type="transmembrane region" description="Helical" evidence="3">
    <location>
        <begin position="403"/>
        <end position="425"/>
    </location>
</feature>
<dbReference type="AlphaFoldDB" id="D3BIR1"/>
<feature type="region of interest" description="Disordered" evidence="2">
    <location>
        <begin position="474"/>
        <end position="501"/>
    </location>
</feature>
<dbReference type="EMBL" id="ADBJ01000037">
    <property type="protein sequence ID" value="EFA78685.1"/>
    <property type="molecule type" value="Genomic_DNA"/>
</dbReference>
<evidence type="ECO:0000259" key="4">
    <source>
        <dbReference type="PROSITE" id="PS50850"/>
    </source>
</evidence>